<proteinExistence type="predicted"/>
<evidence type="ECO:0000313" key="1">
    <source>
        <dbReference type="Proteomes" id="UP001652625"/>
    </source>
</evidence>
<accession>A0ABM4DMQ5</accession>
<evidence type="ECO:0000313" key="2">
    <source>
        <dbReference type="RefSeq" id="XP_065675845.1"/>
    </source>
</evidence>
<gene>
    <name evidence="2" type="primary">LOC136092055</name>
</gene>
<sequence length="265" mass="30403">MDIVKGDNKALHNKNKKRKIEDKNISCKESNITTEVSFIIAWNIAKSKHPCTNGEFVKQNLFDVISVLDPNNNKIQRRTCERRVARISRAKDTTRGINLKEALETVLVKANAPKNKLVSVATDGATAMVGKHIGLMGLLNSDPTYPEFTSVHCVIHRKHLAAKHFNFLIVFKSVVEIVNYIRSNAKNCRPFKNFISELDLADKPSDLSFYCAVWWLSSSDVFYRFVELLEPIKCFLLEKQKTFEILDDVNFWQDLLFITDVMQHL</sequence>
<dbReference type="PANTHER" id="PTHR45913">
    <property type="entry name" value="EPM2A-INTERACTING PROTEIN 1"/>
    <property type="match status" value="1"/>
</dbReference>
<dbReference type="PANTHER" id="PTHR45913:SF21">
    <property type="entry name" value="DUF4371 DOMAIN-CONTAINING PROTEIN"/>
    <property type="match status" value="1"/>
</dbReference>
<dbReference type="RefSeq" id="XP_065675845.1">
    <property type="nucleotide sequence ID" value="XM_065819773.1"/>
</dbReference>
<reference evidence="2" key="1">
    <citation type="submission" date="2025-08" db="UniProtKB">
        <authorList>
            <consortium name="RefSeq"/>
        </authorList>
    </citation>
    <scope>IDENTIFICATION</scope>
</reference>
<dbReference type="Proteomes" id="UP001652625">
    <property type="component" value="Chromosome 15"/>
</dbReference>
<protein>
    <submittedName>
        <fullName evidence="2">SCAN domain-containing protein 3-like</fullName>
    </submittedName>
</protein>
<organism evidence="1 2">
    <name type="scientific">Hydra vulgaris</name>
    <name type="common">Hydra</name>
    <name type="synonym">Hydra attenuata</name>
    <dbReference type="NCBI Taxonomy" id="6087"/>
    <lineage>
        <taxon>Eukaryota</taxon>
        <taxon>Metazoa</taxon>
        <taxon>Cnidaria</taxon>
        <taxon>Hydrozoa</taxon>
        <taxon>Hydroidolina</taxon>
        <taxon>Anthoathecata</taxon>
        <taxon>Aplanulata</taxon>
        <taxon>Hydridae</taxon>
        <taxon>Hydra</taxon>
    </lineage>
</organism>
<keyword evidence="1" id="KW-1185">Reference proteome</keyword>
<dbReference type="GeneID" id="136092055"/>
<name>A0ABM4DMQ5_HYDVU</name>